<dbReference type="AlphaFoldDB" id="A0A0A2K479"/>
<evidence type="ECO:0000313" key="3">
    <source>
        <dbReference type="Proteomes" id="UP000030143"/>
    </source>
</evidence>
<comment type="caution">
    <text evidence="2">The sequence shown here is derived from an EMBL/GenBank/DDBJ whole genome shotgun (WGS) entry which is preliminary data.</text>
</comment>
<dbReference type="PANTHER" id="PTHR38797:SF7">
    <property type="entry name" value="TRANSCRIPTION FACTOR DOMAIN-CONTAINING PROTEIN"/>
    <property type="match status" value="1"/>
</dbReference>
<dbReference type="VEuPathDB" id="FungiDB:PEXP_018200"/>
<gene>
    <name evidence="2" type="ORF">PEX2_038200</name>
</gene>
<accession>A0A0A2K479</accession>
<protein>
    <submittedName>
        <fullName evidence="2">Uncharacterized protein</fullName>
    </submittedName>
</protein>
<reference evidence="2 3" key="1">
    <citation type="journal article" date="2015" name="Mol. Plant Microbe Interact.">
        <title>Genome, transcriptome, and functional analyses of Penicillium expansum provide new insights into secondary metabolism and pathogenicity.</title>
        <authorList>
            <person name="Ballester A.R."/>
            <person name="Marcet-Houben M."/>
            <person name="Levin E."/>
            <person name="Sela N."/>
            <person name="Selma-Lazaro C."/>
            <person name="Carmona L."/>
            <person name="Wisniewski M."/>
            <person name="Droby S."/>
            <person name="Gonzalez-Candelas L."/>
            <person name="Gabaldon T."/>
        </authorList>
    </citation>
    <scope>NUCLEOTIDE SEQUENCE [LARGE SCALE GENOMIC DNA]</scope>
    <source>
        <strain evidence="2 3">MD-8</strain>
    </source>
</reference>
<name>A0A0A2K479_PENEN</name>
<dbReference type="InterPro" id="IPR053204">
    <property type="entry name" value="Oxopyrrolidines_Biosynth-assoc"/>
</dbReference>
<keyword evidence="3" id="KW-1185">Reference proteome</keyword>
<feature type="compositionally biased region" description="Basic and acidic residues" evidence="1">
    <location>
        <begin position="363"/>
        <end position="374"/>
    </location>
</feature>
<organism evidence="2 3">
    <name type="scientific">Penicillium expansum</name>
    <name type="common">Blue mold rot fungus</name>
    <dbReference type="NCBI Taxonomy" id="27334"/>
    <lineage>
        <taxon>Eukaryota</taxon>
        <taxon>Fungi</taxon>
        <taxon>Dikarya</taxon>
        <taxon>Ascomycota</taxon>
        <taxon>Pezizomycotina</taxon>
        <taxon>Eurotiomycetes</taxon>
        <taxon>Eurotiomycetidae</taxon>
        <taxon>Eurotiales</taxon>
        <taxon>Aspergillaceae</taxon>
        <taxon>Penicillium</taxon>
    </lineage>
</organism>
<dbReference type="InterPro" id="IPR022085">
    <property type="entry name" value="OpdG"/>
</dbReference>
<dbReference type="Proteomes" id="UP000030143">
    <property type="component" value="Unassembled WGS sequence"/>
</dbReference>
<evidence type="ECO:0000256" key="1">
    <source>
        <dbReference type="SAM" id="MobiDB-lite"/>
    </source>
</evidence>
<dbReference type="GeneID" id="27676514"/>
<dbReference type="EMBL" id="JQFZ01000229">
    <property type="protein sequence ID" value="KGO54332.1"/>
    <property type="molecule type" value="Genomic_DNA"/>
</dbReference>
<evidence type="ECO:0000313" key="2">
    <source>
        <dbReference type="EMBL" id="KGO54332.1"/>
    </source>
</evidence>
<feature type="region of interest" description="Disordered" evidence="1">
    <location>
        <begin position="345"/>
        <end position="374"/>
    </location>
</feature>
<dbReference type="PANTHER" id="PTHR38797">
    <property type="entry name" value="NUCLEAR PORE COMPLEX PROTEIN NUP85-RELATED"/>
    <property type="match status" value="1"/>
</dbReference>
<sequence length="374" mass="42758">MHRIRDSLLSPSPKGFPYIGELDSISHDQQDVRLSLARGEFEEVRGAAFYNRTGIVTNRYCNSGDGVDSLEGYTRNIWYSYFQLSLHASPETPEHDHLVLDILRIQGMGPLTRPVRGHFGIDIARMTEGTVWNDLPFLVTDMTDFWINNCRPLSGTQRLNFASYLAKLASTRVCKDRMCQVALIIFRCTFEERKELRTNEDKDEKNPRRSMWSLNIMHLLPAAHAWLKEASHNLMQLSEVSWNDCPSTIGQGGPCFLDSELGKRSPTGFRPWRWIYWLKRLHEIREAAKDASQKHLEGLATEAIEFMPSGAQALNSDIVMVFKTAGHLIYEDKHLLPLKKLAEGEEPFPPHFIDGDESEEGEETKKTEEINHGN</sequence>
<dbReference type="HOGENOM" id="CLU_834163_0_0_1"/>
<proteinExistence type="predicted"/>
<dbReference type="Pfam" id="PF12311">
    <property type="entry name" value="DUF3632"/>
    <property type="match status" value="1"/>
</dbReference>
<dbReference type="RefSeq" id="XP_016596800.1">
    <property type="nucleotide sequence ID" value="XM_016741095.1"/>
</dbReference>